<evidence type="ECO:0000313" key="2">
    <source>
        <dbReference type="EMBL" id="KAL3069063.1"/>
    </source>
</evidence>
<dbReference type="PANTHER" id="PTHR47163">
    <property type="entry name" value="DDE_TNP_IS1595 DOMAIN-CONTAINING PROTEIN"/>
    <property type="match status" value="1"/>
</dbReference>
<dbReference type="InterPro" id="IPR053164">
    <property type="entry name" value="IS1016-like_transposase"/>
</dbReference>
<evidence type="ECO:0000313" key="3">
    <source>
        <dbReference type="Proteomes" id="UP001620626"/>
    </source>
</evidence>
<gene>
    <name evidence="2" type="ORF">niasHT_034293</name>
</gene>
<evidence type="ECO:0000259" key="1">
    <source>
        <dbReference type="SMART" id="SM01126"/>
    </source>
</evidence>
<dbReference type="EMBL" id="JBICBT010001397">
    <property type="protein sequence ID" value="KAL3069063.1"/>
    <property type="molecule type" value="Genomic_DNA"/>
</dbReference>
<dbReference type="SMART" id="SM01126">
    <property type="entry name" value="DDE_Tnp_IS1595"/>
    <property type="match status" value="1"/>
</dbReference>
<accession>A0ABD2I7E3</accession>
<sequence length="206" mass="23949">MIRLSLHTLIDWSNFYRGCSRWLLDNPIRLGGVGHVVQIDEALVARRKYHRGHRVRKIWLFGMYDVHTNIGVVRIVPDKSRATLLPIIEEFVVPGSSIHSDQWAAYMGGAIPTIPVIPPYVHHSVNHTIHFVDPLTGAHTNHVECFWKNLKMKFKAMSGTYREMLPRYCDEHMWRQFNGKKTLAAFDNMHYHINLNFSKFGFGVRN</sequence>
<dbReference type="Proteomes" id="UP001620626">
    <property type="component" value="Unassembled WGS sequence"/>
</dbReference>
<dbReference type="PANTHER" id="PTHR47163:SF2">
    <property type="entry name" value="SI:DKEY-17M8.2"/>
    <property type="match status" value="1"/>
</dbReference>
<dbReference type="InterPro" id="IPR024445">
    <property type="entry name" value="Tnp_ISXO2-like"/>
</dbReference>
<keyword evidence="3" id="KW-1185">Reference proteome</keyword>
<organism evidence="2 3">
    <name type="scientific">Heterodera trifolii</name>
    <dbReference type="NCBI Taxonomy" id="157864"/>
    <lineage>
        <taxon>Eukaryota</taxon>
        <taxon>Metazoa</taxon>
        <taxon>Ecdysozoa</taxon>
        <taxon>Nematoda</taxon>
        <taxon>Chromadorea</taxon>
        <taxon>Rhabditida</taxon>
        <taxon>Tylenchina</taxon>
        <taxon>Tylenchomorpha</taxon>
        <taxon>Tylenchoidea</taxon>
        <taxon>Heteroderidae</taxon>
        <taxon>Heteroderinae</taxon>
        <taxon>Heterodera</taxon>
    </lineage>
</organism>
<comment type="caution">
    <text evidence="2">The sequence shown here is derived from an EMBL/GenBank/DDBJ whole genome shotgun (WGS) entry which is preliminary data.</text>
</comment>
<dbReference type="AlphaFoldDB" id="A0ABD2I7E3"/>
<dbReference type="Pfam" id="PF12762">
    <property type="entry name" value="DDE_Tnp_IS1595"/>
    <property type="match status" value="1"/>
</dbReference>
<proteinExistence type="predicted"/>
<reference evidence="2 3" key="1">
    <citation type="submission" date="2024-10" db="EMBL/GenBank/DDBJ databases">
        <authorList>
            <person name="Kim D."/>
        </authorList>
    </citation>
    <scope>NUCLEOTIDE SEQUENCE [LARGE SCALE GENOMIC DNA]</scope>
    <source>
        <strain evidence="2">BH-2024</strain>
    </source>
</reference>
<protein>
    <recommendedName>
        <fullName evidence="1">ISXO2-like transposase domain-containing protein</fullName>
    </recommendedName>
</protein>
<feature type="domain" description="ISXO2-like transposase" evidence="1">
    <location>
        <begin position="29"/>
        <end position="178"/>
    </location>
</feature>
<name>A0ABD2I7E3_9BILA</name>